<feature type="region of interest" description="Disordered" evidence="1">
    <location>
        <begin position="70"/>
        <end position="111"/>
    </location>
</feature>
<reference evidence="2" key="1">
    <citation type="submission" date="2019-11" db="EMBL/GenBank/DDBJ databases">
        <title>Leishmania tarentolae CDS.</title>
        <authorList>
            <person name="Goto Y."/>
            <person name="Yamagishi J."/>
        </authorList>
    </citation>
    <scope>NUCLEOTIDE SEQUENCE [LARGE SCALE GENOMIC DNA]</scope>
    <source>
        <strain evidence="2">Parrot Tar II</strain>
    </source>
</reference>
<dbReference type="VEuPathDB" id="TriTrypDB:LtaPh_1710000"/>
<dbReference type="EMBL" id="BLBS01000022">
    <property type="protein sequence ID" value="GET87646.1"/>
    <property type="molecule type" value="Genomic_DNA"/>
</dbReference>
<keyword evidence="3" id="KW-1185">Reference proteome</keyword>
<dbReference type="AlphaFoldDB" id="A0A640KD67"/>
<proteinExistence type="predicted"/>
<sequence>MISNPLLVFFAPIFPSSLRIKDHSSPSTRQTKLVYFAMSFSTKFSMWWGSVTTQTEKLFNKEKKRLVTHEYYDNPNPKSARPKSIHSIRGSMRAEESNRSFQNGDPNMTRSTSFQQQNAYMQNHNNMHQAYPNQGYGQVY</sequence>
<dbReference type="Proteomes" id="UP000419144">
    <property type="component" value="Unassembled WGS sequence"/>
</dbReference>
<protein>
    <submittedName>
        <fullName evidence="2">Uncharacterized protein</fullName>
    </submittedName>
</protein>
<accession>A0A640KD67</accession>
<comment type="caution">
    <text evidence="2">The sequence shown here is derived from an EMBL/GenBank/DDBJ whole genome shotgun (WGS) entry which is preliminary data.</text>
</comment>
<gene>
    <name evidence="2" type="ORF">LtaPh_1710000</name>
</gene>
<name>A0A640KD67_LEITA</name>
<feature type="compositionally biased region" description="Polar residues" evidence="1">
    <location>
        <begin position="99"/>
        <end position="111"/>
    </location>
</feature>
<evidence type="ECO:0000256" key="1">
    <source>
        <dbReference type="SAM" id="MobiDB-lite"/>
    </source>
</evidence>
<organism evidence="2 3">
    <name type="scientific">Leishmania tarentolae</name>
    <name type="common">Sauroleishmania tarentolae</name>
    <dbReference type="NCBI Taxonomy" id="5689"/>
    <lineage>
        <taxon>Eukaryota</taxon>
        <taxon>Discoba</taxon>
        <taxon>Euglenozoa</taxon>
        <taxon>Kinetoplastea</taxon>
        <taxon>Metakinetoplastina</taxon>
        <taxon>Trypanosomatida</taxon>
        <taxon>Trypanosomatidae</taxon>
        <taxon>Leishmaniinae</taxon>
        <taxon>Leishmania</taxon>
        <taxon>lizard Leishmania</taxon>
    </lineage>
</organism>
<evidence type="ECO:0000313" key="3">
    <source>
        <dbReference type="Proteomes" id="UP000419144"/>
    </source>
</evidence>
<dbReference type="OrthoDB" id="264113at2759"/>
<evidence type="ECO:0000313" key="2">
    <source>
        <dbReference type="EMBL" id="GET87646.1"/>
    </source>
</evidence>